<reference evidence="1" key="1">
    <citation type="journal article" date="2020" name="Nat. Commun.">
        <title>Large-scale genome sequencing of mycorrhizal fungi provides insights into the early evolution of symbiotic traits.</title>
        <authorList>
            <person name="Miyauchi S."/>
            <person name="Kiss E."/>
            <person name="Kuo A."/>
            <person name="Drula E."/>
            <person name="Kohler A."/>
            <person name="Sanchez-Garcia M."/>
            <person name="Morin E."/>
            <person name="Andreopoulos B."/>
            <person name="Barry K.W."/>
            <person name="Bonito G."/>
            <person name="Buee M."/>
            <person name="Carver A."/>
            <person name="Chen C."/>
            <person name="Cichocki N."/>
            <person name="Clum A."/>
            <person name="Culley D."/>
            <person name="Crous P.W."/>
            <person name="Fauchery L."/>
            <person name="Girlanda M."/>
            <person name="Hayes R.D."/>
            <person name="Keri Z."/>
            <person name="LaButti K."/>
            <person name="Lipzen A."/>
            <person name="Lombard V."/>
            <person name="Magnuson J."/>
            <person name="Maillard F."/>
            <person name="Murat C."/>
            <person name="Nolan M."/>
            <person name="Ohm R.A."/>
            <person name="Pangilinan J."/>
            <person name="Pereira M.F."/>
            <person name="Perotto S."/>
            <person name="Peter M."/>
            <person name="Pfister S."/>
            <person name="Riley R."/>
            <person name="Sitrit Y."/>
            <person name="Stielow J.B."/>
            <person name="Szollosi G."/>
            <person name="Zifcakova L."/>
            <person name="Stursova M."/>
            <person name="Spatafora J.W."/>
            <person name="Tedersoo L."/>
            <person name="Vaario L.M."/>
            <person name="Yamada A."/>
            <person name="Yan M."/>
            <person name="Wang P."/>
            <person name="Xu J."/>
            <person name="Bruns T."/>
            <person name="Baldrian P."/>
            <person name="Vilgalys R."/>
            <person name="Dunand C."/>
            <person name="Henrissat B."/>
            <person name="Grigoriev I.V."/>
            <person name="Hibbett D."/>
            <person name="Nagy L.G."/>
            <person name="Martin F.M."/>
        </authorList>
    </citation>
    <scope>NUCLEOTIDE SEQUENCE</scope>
    <source>
        <strain evidence="1">UH-Tt-Lm1</strain>
    </source>
</reference>
<dbReference type="AlphaFoldDB" id="A0A9P6H273"/>
<gene>
    <name evidence="1" type="ORF">BJ322DRAFT_518108</name>
</gene>
<dbReference type="OrthoDB" id="2269034at2759"/>
<dbReference type="SUPFAM" id="SSF52047">
    <property type="entry name" value="RNI-like"/>
    <property type="match status" value="1"/>
</dbReference>
<evidence type="ECO:0000313" key="1">
    <source>
        <dbReference type="EMBL" id="KAF9777907.1"/>
    </source>
</evidence>
<name>A0A9P6H273_9AGAM</name>
<accession>A0A9P6H273</accession>
<evidence type="ECO:0008006" key="3">
    <source>
        <dbReference type="Google" id="ProtNLM"/>
    </source>
</evidence>
<dbReference type="Gene3D" id="1.20.1280.50">
    <property type="match status" value="1"/>
</dbReference>
<sequence length="500" mass="55546">MVDSAPVEIICDIFRHATRLPRLNCDEKSRVLFKKHLAVLLALTSSCSRWRAIALADPTLWTDIFTDVMSPDLLRLHLERSAGLRLDVITTNPHPVTHSILCKEAHRFKRFIADDMKLSPIWGDVFPEAAPSLEELRIDAHPNYPSLGFLVPLFDGSLPRLRSLQLRNVPCWSTGMFKGLRHLEFTNGVQTLPLFIPLILDVLHASPLLESLTIESCCSLADERYVCNVASLHSLRRLRVTSDAVSKFLHLIDIPPSTNIEIVRPFREVAGRGVNVLSCLHSDLPWIKFLDGTQDISILLDADVMSVEMTNRHGGVITIDVEDMGAHGLDEVMPPPYSSLLINTFDAMSHLAALKSVSSLSVIVPEGVRNALLYTAVEGFTSPKWRHLLQHLEHLSSLAVPLPFALLPVQVVILSSSSCATTCPRLKKVFITTDIPAEQVHDEQLRRVTKLVEARHDSGFPLSVLDVDVSVAAPISNETRDEYTETWGALVGDVTFSVRS</sequence>
<protein>
    <recommendedName>
        <fullName evidence="3">F-box domain-containing protein</fullName>
    </recommendedName>
</protein>
<dbReference type="EMBL" id="WIUZ02000026">
    <property type="protein sequence ID" value="KAF9777907.1"/>
    <property type="molecule type" value="Genomic_DNA"/>
</dbReference>
<organism evidence="1 2">
    <name type="scientific">Thelephora terrestris</name>
    <dbReference type="NCBI Taxonomy" id="56493"/>
    <lineage>
        <taxon>Eukaryota</taxon>
        <taxon>Fungi</taxon>
        <taxon>Dikarya</taxon>
        <taxon>Basidiomycota</taxon>
        <taxon>Agaricomycotina</taxon>
        <taxon>Agaricomycetes</taxon>
        <taxon>Thelephorales</taxon>
        <taxon>Thelephoraceae</taxon>
        <taxon>Thelephora</taxon>
    </lineage>
</organism>
<dbReference type="Proteomes" id="UP000736335">
    <property type="component" value="Unassembled WGS sequence"/>
</dbReference>
<keyword evidence="2" id="KW-1185">Reference proteome</keyword>
<reference evidence="1" key="2">
    <citation type="submission" date="2020-11" db="EMBL/GenBank/DDBJ databases">
        <authorList>
            <consortium name="DOE Joint Genome Institute"/>
            <person name="Kuo A."/>
            <person name="Miyauchi S."/>
            <person name="Kiss E."/>
            <person name="Drula E."/>
            <person name="Kohler A."/>
            <person name="Sanchez-Garcia M."/>
            <person name="Andreopoulos B."/>
            <person name="Barry K.W."/>
            <person name="Bonito G."/>
            <person name="Buee M."/>
            <person name="Carver A."/>
            <person name="Chen C."/>
            <person name="Cichocki N."/>
            <person name="Clum A."/>
            <person name="Culley D."/>
            <person name="Crous P.W."/>
            <person name="Fauchery L."/>
            <person name="Girlanda M."/>
            <person name="Hayes R."/>
            <person name="Keri Z."/>
            <person name="Labutti K."/>
            <person name="Lipzen A."/>
            <person name="Lombard V."/>
            <person name="Magnuson J."/>
            <person name="Maillard F."/>
            <person name="Morin E."/>
            <person name="Murat C."/>
            <person name="Nolan M."/>
            <person name="Ohm R."/>
            <person name="Pangilinan J."/>
            <person name="Pereira M."/>
            <person name="Perotto S."/>
            <person name="Peter M."/>
            <person name="Riley R."/>
            <person name="Sitrit Y."/>
            <person name="Stielow B."/>
            <person name="Szollosi G."/>
            <person name="Zifcakova L."/>
            <person name="Stursova M."/>
            <person name="Spatafora J.W."/>
            <person name="Tedersoo L."/>
            <person name="Vaario L.-M."/>
            <person name="Yamada A."/>
            <person name="Yan M."/>
            <person name="Wang P."/>
            <person name="Xu J."/>
            <person name="Bruns T."/>
            <person name="Baldrian P."/>
            <person name="Vilgalys R."/>
            <person name="Henrissat B."/>
            <person name="Grigoriev I.V."/>
            <person name="Hibbett D."/>
            <person name="Nagy L.G."/>
            <person name="Martin F.M."/>
        </authorList>
    </citation>
    <scope>NUCLEOTIDE SEQUENCE</scope>
    <source>
        <strain evidence="1">UH-Tt-Lm1</strain>
    </source>
</reference>
<proteinExistence type="predicted"/>
<comment type="caution">
    <text evidence="1">The sequence shown here is derived from an EMBL/GenBank/DDBJ whole genome shotgun (WGS) entry which is preliminary data.</text>
</comment>
<evidence type="ECO:0000313" key="2">
    <source>
        <dbReference type="Proteomes" id="UP000736335"/>
    </source>
</evidence>